<dbReference type="RefSeq" id="WP_155695715.1">
    <property type="nucleotide sequence ID" value="NZ_WOCD01000003.1"/>
</dbReference>
<evidence type="ECO:0008006" key="4">
    <source>
        <dbReference type="Google" id="ProtNLM"/>
    </source>
</evidence>
<keyword evidence="1" id="KW-0732">Signal</keyword>
<evidence type="ECO:0000313" key="2">
    <source>
        <dbReference type="EMBL" id="MUH72546.1"/>
    </source>
</evidence>
<organism evidence="2 3">
    <name type="scientific">Psychrosphaera haliotis</name>
    <dbReference type="NCBI Taxonomy" id="555083"/>
    <lineage>
        <taxon>Bacteria</taxon>
        <taxon>Pseudomonadati</taxon>
        <taxon>Pseudomonadota</taxon>
        <taxon>Gammaproteobacteria</taxon>
        <taxon>Alteromonadales</taxon>
        <taxon>Pseudoalteromonadaceae</taxon>
        <taxon>Psychrosphaera</taxon>
    </lineage>
</organism>
<gene>
    <name evidence="2" type="ORF">GNP35_08610</name>
</gene>
<sequence length="467" mass="53817">MNRILVFLSLLFSASALPSELQVRLSGTIQISVENGTIDADLQLENIPKLQDYLIFLNSGFNIQYFRNQNNSSNYAIQKIYNNNYSYESFGYYLPDSTGEGKFLPPTMQFKYTGKFPVINNMDKASDRGDWKGNIAFNGKTIRTDGFQTAWYPILYDIDKDKRYDKLSYDLTVTCLDCKSIYVNGSKPVSATHASFKRQKPVSINLFAGDYDIAKQKGSYYLNSGLSAPQMSQLGKLTSSYEKYYEEKLSLSYGESVVYIHTPPVTKIDSWLFVSYPSIVTINHEKGGLSSLFDESESNWFKPFIAHELAHYYFGAFRTFNSELGDMFSESFSEYLSLKLTEQLIGKKNYLEIINKKLIKLEGKTFTAFKDVNINSDYGSRNQYVYNYAPIIWLAIEREIGEEKMWLWLNRMLTAETEYTNYEFMINTLDSVLNDKNQLAFLIENYFSNSNAINHAQLFLKQPKNDI</sequence>
<feature type="chain" id="PRO_5026755039" description="Peptidase M1 membrane alanine aminopeptidase domain-containing protein" evidence="1">
    <location>
        <begin position="19"/>
        <end position="467"/>
    </location>
</feature>
<feature type="signal peptide" evidence="1">
    <location>
        <begin position="1"/>
        <end position="18"/>
    </location>
</feature>
<protein>
    <recommendedName>
        <fullName evidence="4">Peptidase M1 membrane alanine aminopeptidase domain-containing protein</fullName>
    </recommendedName>
</protein>
<dbReference type="AlphaFoldDB" id="A0A6N8F7K5"/>
<reference evidence="2 3" key="1">
    <citation type="submission" date="2019-11" db="EMBL/GenBank/DDBJ databases">
        <title>P. haliotis isolates from Z. marina roots.</title>
        <authorList>
            <person name="Cohen M."/>
            <person name="Jospin G."/>
            <person name="Eisen J.A."/>
            <person name="Coil D.A."/>
        </authorList>
    </citation>
    <scope>NUCLEOTIDE SEQUENCE [LARGE SCALE GENOMIC DNA]</scope>
    <source>
        <strain evidence="2 3">UCD-MCMsp1aY</strain>
    </source>
</reference>
<dbReference type="InterPro" id="IPR027268">
    <property type="entry name" value="Peptidase_M4/M1_CTD_sf"/>
</dbReference>
<dbReference type="SUPFAM" id="SSF55486">
    <property type="entry name" value="Metalloproteases ('zincins'), catalytic domain"/>
    <property type="match status" value="1"/>
</dbReference>
<dbReference type="Gene3D" id="1.10.390.10">
    <property type="entry name" value="Neutral Protease Domain 2"/>
    <property type="match status" value="1"/>
</dbReference>
<dbReference type="Proteomes" id="UP000439994">
    <property type="component" value="Unassembled WGS sequence"/>
</dbReference>
<dbReference type="EMBL" id="WOCD01000003">
    <property type="protein sequence ID" value="MUH72546.1"/>
    <property type="molecule type" value="Genomic_DNA"/>
</dbReference>
<comment type="caution">
    <text evidence="2">The sequence shown here is derived from an EMBL/GenBank/DDBJ whole genome shotgun (WGS) entry which is preliminary data.</text>
</comment>
<evidence type="ECO:0000313" key="3">
    <source>
        <dbReference type="Proteomes" id="UP000439994"/>
    </source>
</evidence>
<dbReference type="OrthoDB" id="639393at2"/>
<keyword evidence="3" id="KW-1185">Reference proteome</keyword>
<proteinExistence type="predicted"/>
<accession>A0A6N8F7K5</accession>
<name>A0A6N8F7K5_9GAMM</name>
<evidence type="ECO:0000256" key="1">
    <source>
        <dbReference type="SAM" id="SignalP"/>
    </source>
</evidence>